<dbReference type="RefSeq" id="WP_109647056.1">
    <property type="nucleotide sequence ID" value="NZ_QGGB01000007.1"/>
</dbReference>
<evidence type="ECO:0000256" key="4">
    <source>
        <dbReference type="ARBA" id="ARBA00023002"/>
    </source>
</evidence>
<dbReference type="InterPro" id="IPR004572">
    <property type="entry name" value="Protoporphyrinogen_oxidase"/>
</dbReference>
<dbReference type="GO" id="GO:0006783">
    <property type="term" value="P:heme biosynthetic process"/>
    <property type="evidence" value="ECO:0007669"/>
    <property type="project" value="UniProtKB-UniRule"/>
</dbReference>
<sequence length="447" mass="49514">MSEKKIAVIGAGITGLVTAYILQQNGTQTHLFERRAEAGGSIKTERKENWQYEYGPNTLLLKDREVADFLSRIQLNDAIVEANPAASKRFIVKDNTLMALPSSLASAVKTPLFGFGSKLRILAEPFIGRSQDPDETVASFVERRLGREVLDYAINPFVAGIFASNPEDLAVRHAFPLLYNLEKEYGSLVKGTVLGRKKRKESGRVKRKLISFKNGMQMLTDTLSEKMEHLNLESEVTEILQSSDGWTLRVNGKVKGPYSDVVVNIPLYRWGTDLLPVPDSMLSKLQEVTYQPLSVMIVGYKKADIDHQLDGFGFLVPEAEKRSILGALFSSTLFPGRAPSDSHLLTVFIGGGRQPEAAALSSEELFKRVEKELFELIGLTGEPVMKDHIYWPNAIPSYHPGYDEILNVFDQIESELPGLHLAGNFRGGVSVPDCIKNGMELGDRLSG</sequence>
<dbReference type="Pfam" id="PF01593">
    <property type="entry name" value="Amino_oxidase"/>
    <property type="match status" value="1"/>
</dbReference>
<evidence type="ECO:0000256" key="6">
    <source>
        <dbReference type="RuleBase" id="RU364052"/>
    </source>
</evidence>
<evidence type="ECO:0000313" key="8">
    <source>
        <dbReference type="EMBL" id="PWN06263.1"/>
    </source>
</evidence>
<dbReference type="Proteomes" id="UP000245533">
    <property type="component" value="Unassembled WGS sequence"/>
</dbReference>
<evidence type="ECO:0000256" key="2">
    <source>
        <dbReference type="ARBA" id="ARBA00022630"/>
    </source>
</evidence>
<keyword evidence="3 6" id="KW-0274">FAD</keyword>
<dbReference type="GO" id="GO:0005737">
    <property type="term" value="C:cytoplasm"/>
    <property type="evidence" value="ECO:0007669"/>
    <property type="project" value="UniProtKB-SubCell"/>
</dbReference>
<dbReference type="PANTHER" id="PTHR42923:SF3">
    <property type="entry name" value="PROTOPORPHYRINOGEN OXIDASE"/>
    <property type="match status" value="1"/>
</dbReference>
<dbReference type="PRINTS" id="PR00419">
    <property type="entry name" value="ADXRDTASE"/>
</dbReference>
<feature type="domain" description="Amine oxidase" evidence="7">
    <location>
        <begin position="13"/>
        <end position="439"/>
    </location>
</feature>
<dbReference type="GO" id="GO:0004729">
    <property type="term" value="F:oxygen-dependent protoporphyrinogen oxidase activity"/>
    <property type="evidence" value="ECO:0007669"/>
    <property type="project" value="UniProtKB-UniRule"/>
</dbReference>
<dbReference type="Gene3D" id="3.50.50.60">
    <property type="entry name" value="FAD/NAD(P)-binding domain"/>
    <property type="match status" value="1"/>
</dbReference>
<evidence type="ECO:0000256" key="3">
    <source>
        <dbReference type="ARBA" id="ARBA00022827"/>
    </source>
</evidence>
<dbReference type="UniPathway" id="UPA00252"/>
<proteinExistence type="inferred from homology"/>
<organism evidence="8 9">
    <name type="scientific">Rhodohalobacter mucosus</name>
    <dbReference type="NCBI Taxonomy" id="2079485"/>
    <lineage>
        <taxon>Bacteria</taxon>
        <taxon>Pseudomonadati</taxon>
        <taxon>Balneolota</taxon>
        <taxon>Balneolia</taxon>
        <taxon>Balneolales</taxon>
        <taxon>Balneolaceae</taxon>
        <taxon>Rhodohalobacter</taxon>
    </lineage>
</organism>
<gene>
    <name evidence="8" type="primary">hemG</name>
    <name evidence="8" type="ORF">DDZ15_10570</name>
</gene>
<evidence type="ECO:0000259" key="7">
    <source>
        <dbReference type="Pfam" id="PF01593"/>
    </source>
</evidence>
<accession>A0A316TNS4</accession>
<keyword evidence="9" id="KW-1185">Reference proteome</keyword>
<comment type="similarity">
    <text evidence="6">Belongs to the protoporphyrinogen/coproporphyrinogen oxidase family. Coproporphyrinogen III oxidase subfamily.</text>
</comment>
<dbReference type="Gene3D" id="3.90.660.20">
    <property type="entry name" value="Protoporphyrinogen oxidase, mitochondrial, domain 2"/>
    <property type="match status" value="1"/>
</dbReference>
<comment type="function">
    <text evidence="6">Involved in coproporphyrin-dependent heme b biosynthesis. Catalyzes the oxidation of coproporphyrinogen III to coproporphyrin III.</text>
</comment>
<dbReference type="OrthoDB" id="9805195at2"/>
<comment type="caution">
    <text evidence="8">The sequence shown here is derived from an EMBL/GenBank/DDBJ whole genome shotgun (WGS) entry which is preliminary data.</text>
</comment>
<evidence type="ECO:0000256" key="5">
    <source>
        <dbReference type="ARBA" id="ARBA00023133"/>
    </source>
</evidence>
<keyword evidence="6" id="KW-0963">Cytoplasm</keyword>
<comment type="pathway">
    <text evidence="6">Porphyrin-containing compound metabolism; protoheme biosynthesis.</text>
</comment>
<dbReference type="SUPFAM" id="SSF54373">
    <property type="entry name" value="FAD-linked reductases, C-terminal domain"/>
    <property type="match status" value="1"/>
</dbReference>
<evidence type="ECO:0000256" key="1">
    <source>
        <dbReference type="ARBA" id="ARBA00001974"/>
    </source>
</evidence>
<dbReference type="Gene3D" id="1.10.3110.10">
    <property type="entry name" value="protoporphyrinogen ix oxidase, domain 3"/>
    <property type="match status" value="1"/>
</dbReference>
<dbReference type="AlphaFoldDB" id="A0A316TNS4"/>
<dbReference type="EMBL" id="QGGB01000007">
    <property type="protein sequence ID" value="PWN06263.1"/>
    <property type="molecule type" value="Genomic_DNA"/>
</dbReference>
<dbReference type="NCBIfam" id="TIGR00562">
    <property type="entry name" value="proto_IX_ox"/>
    <property type="match status" value="1"/>
</dbReference>
<protein>
    <recommendedName>
        <fullName evidence="6">Coproporphyrinogen III oxidase</fullName>
        <ecNumber evidence="6">1.3.3.15</ecNumber>
    </recommendedName>
</protein>
<keyword evidence="5 6" id="KW-0350">Heme biosynthesis</keyword>
<name>A0A316TNS4_9BACT</name>
<dbReference type="InterPro" id="IPR050464">
    <property type="entry name" value="Zeta_carotene_desat/Oxidored"/>
</dbReference>
<comment type="subcellular location">
    <subcellularLocation>
        <location evidence="6">Cytoplasm</location>
    </subcellularLocation>
</comment>
<dbReference type="EC" id="1.3.3.15" evidence="6"/>
<dbReference type="SUPFAM" id="SSF51905">
    <property type="entry name" value="FAD/NAD(P)-binding domain"/>
    <property type="match status" value="1"/>
</dbReference>
<dbReference type="PANTHER" id="PTHR42923">
    <property type="entry name" value="PROTOPORPHYRINOGEN OXIDASE"/>
    <property type="match status" value="1"/>
</dbReference>
<keyword evidence="4 6" id="KW-0560">Oxidoreductase</keyword>
<evidence type="ECO:0000313" key="9">
    <source>
        <dbReference type="Proteomes" id="UP000245533"/>
    </source>
</evidence>
<comment type="cofactor">
    <cofactor evidence="1 6">
        <name>FAD</name>
        <dbReference type="ChEBI" id="CHEBI:57692"/>
    </cofactor>
</comment>
<dbReference type="InterPro" id="IPR036188">
    <property type="entry name" value="FAD/NAD-bd_sf"/>
</dbReference>
<keyword evidence="2 6" id="KW-0285">Flavoprotein</keyword>
<comment type="catalytic activity">
    <reaction evidence="6">
        <text>coproporphyrinogen III + 3 O2 = coproporphyrin III + 3 H2O2</text>
        <dbReference type="Rhea" id="RHEA:43436"/>
        <dbReference type="ChEBI" id="CHEBI:15379"/>
        <dbReference type="ChEBI" id="CHEBI:16240"/>
        <dbReference type="ChEBI" id="CHEBI:57309"/>
        <dbReference type="ChEBI" id="CHEBI:131725"/>
        <dbReference type="EC" id="1.3.3.15"/>
    </reaction>
</comment>
<dbReference type="InterPro" id="IPR002937">
    <property type="entry name" value="Amino_oxidase"/>
</dbReference>
<reference evidence="8 9" key="1">
    <citation type="submission" date="2018-05" db="EMBL/GenBank/DDBJ databases">
        <title>Rhodohalobacter halophilus gen. nov., sp. nov., a moderately halophilic member of the family Balneolaceae.</title>
        <authorList>
            <person name="Liu Z.-W."/>
        </authorList>
    </citation>
    <scope>NUCLEOTIDE SEQUENCE [LARGE SCALE GENOMIC DNA]</scope>
    <source>
        <strain evidence="8 9">8A47</strain>
    </source>
</reference>